<dbReference type="EMBL" id="CAGKOT010000050">
    <property type="protein sequence ID" value="CAB5384016.1"/>
    <property type="molecule type" value="Genomic_DNA"/>
</dbReference>
<accession>A0A915ZN26</accession>
<organism evidence="1 2">
    <name type="scientific">Rhizophagus irregularis</name>
    <dbReference type="NCBI Taxonomy" id="588596"/>
    <lineage>
        <taxon>Eukaryota</taxon>
        <taxon>Fungi</taxon>
        <taxon>Fungi incertae sedis</taxon>
        <taxon>Mucoromycota</taxon>
        <taxon>Glomeromycotina</taxon>
        <taxon>Glomeromycetes</taxon>
        <taxon>Glomerales</taxon>
        <taxon>Glomeraceae</taxon>
        <taxon>Rhizophagus</taxon>
    </lineage>
</organism>
<dbReference type="AlphaFoldDB" id="A0A915ZN26"/>
<dbReference type="Proteomes" id="UP000684084">
    <property type="component" value="Unassembled WGS sequence"/>
</dbReference>
<reference evidence="1" key="1">
    <citation type="submission" date="2020-05" db="EMBL/GenBank/DDBJ databases">
        <authorList>
            <person name="Rincon C."/>
            <person name="Sanders R I."/>
            <person name="Robbins C."/>
            <person name="Chaturvedi A."/>
        </authorList>
    </citation>
    <scope>NUCLEOTIDE SEQUENCE</scope>
    <source>
        <strain evidence="1">CHB12</strain>
    </source>
</reference>
<name>A0A915ZN26_9GLOM</name>
<evidence type="ECO:0000313" key="1">
    <source>
        <dbReference type="EMBL" id="CAB5384016.1"/>
    </source>
</evidence>
<sequence>MPVEIKTFHNLRLGNYNLWEVYRNAGWAQITNRDFRFKKKDLISGVWRNGLQWLILQDLDKLFRIVAKS</sequence>
<comment type="caution">
    <text evidence="1">The sequence shown here is derived from an EMBL/GenBank/DDBJ whole genome shotgun (WGS) entry which is preliminary data.</text>
</comment>
<proteinExistence type="predicted"/>
<evidence type="ECO:0000313" key="2">
    <source>
        <dbReference type="Proteomes" id="UP000684084"/>
    </source>
</evidence>
<gene>
    <name evidence="1" type="ORF">CHRIB12_LOCUS18685</name>
</gene>
<protein>
    <submittedName>
        <fullName evidence="1">Uncharacterized protein</fullName>
    </submittedName>
</protein>